<accession>A0AA37TMA6</accession>
<keyword evidence="3" id="KW-1185">Reference proteome</keyword>
<reference evidence="3" key="1">
    <citation type="journal article" date="2019" name="Int. J. Syst. Evol. Microbiol.">
        <title>The Global Catalogue of Microorganisms (GCM) 10K type strain sequencing project: providing services to taxonomists for standard genome sequencing and annotation.</title>
        <authorList>
            <consortium name="The Broad Institute Genomics Platform"/>
            <consortium name="The Broad Institute Genome Sequencing Center for Infectious Disease"/>
            <person name="Wu L."/>
            <person name="Ma J."/>
        </authorList>
    </citation>
    <scope>NUCLEOTIDE SEQUENCE [LARGE SCALE GENOMIC DNA]</scope>
    <source>
        <strain evidence="3">NBRC 103632</strain>
    </source>
</reference>
<organism evidence="2 3">
    <name type="scientific">Methylobacterium tardum</name>
    <dbReference type="NCBI Taxonomy" id="374432"/>
    <lineage>
        <taxon>Bacteria</taxon>
        <taxon>Pseudomonadati</taxon>
        <taxon>Pseudomonadota</taxon>
        <taxon>Alphaproteobacteria</taxon>
        <taxon>Hyphomicrobiales</taxon>
        <taxon>Methylobacteriaceae</taxon>
        <taxon>Methylobacterium</taxon>
    </lineage>
</organism>
<protein>
    <submittedName>
        <fullName evidence="2">Uncharacterized protein</fullName>
    </submittedName>
</protein>
<evidence type="ECO:0000313" key="3">
    <source>
        <dbReference type="Proteomes" id="UP001157440"/>
    </source>
</evidence>
<name>A0AA37TMA6_9HYPH</name>
<dbReference type="AlphaFoldDB" id="A0AA37TMA6"/>
<evidence type="ECO:0000313" key="2">
    <source>
        <dbReference type="EMBL" id="GLS73489.1"/>
    </source>
</evidence>
<gene>
    <name evidence="2" type="ORF">GCM10007890_55040</name>
</gene>
<dbReference type="Proteomes" id="UP001157440">
    <property type="component" value="Unassembled WGS sequence"/>
</dbReference>
<sequence>METDFETYYQTASPGSLACVCSRDPIYGERYFFVRVREIKAGRIYTARGVFWAVNGEKCDQGWAGDVHELVVPTIPLLEMIEPHLERMARFGVDRRFEITVARAVLEGRLSEMPELPAPPVPTLKEAQAELLAATAYWEAVDVRSAQPGTSVRIRREASERLVAARTNLERAQEQARKLSGAGRSGQAGPTQSEAAGPPHAVGGPLKLSQPLSMSAPVRRSVTASWPLDARGAYFAAPFAYETVKDRAG</sequence>
<dbReference type="RefSeq" id="WP_238199392.1">
    <property type="nucleotide sequence ID" value="NZ_BPQZ01000036.1"/>
</dbReference>
<comment type="caution">
    <text evidence="2">The sequence shown here is derived from an EMBL/GenBank/DDBJ whole genome shotgun (WGS) entry which is preliminary data.</text>
</comment>
<evidence type="ECO:0000256" key="1">
    <source>
        <dbReference type="SAM" id="MobiDB-lite"/>
    </source>
</evidence>
<dbReference type="EMBL" id="BSPL01000027">
    <property type="protein sequence ID" value="GLS73489.1"/>
    <property type="molecule type" value="Genomic_DNA"/>
</dbReference>
<proteinExistence type="predicted"/>
<feature type="region of interest" description="Disordered" evidence="1">
    <location>
        <begin position="169"/>
        <end position="213"/>
    </location>
</feature>